<gene>
    <name evidence="1" type="ORF">IAB16_01515</name>
</gene>
<name>A0A940DF54_9FIRM</name>
<dbReference type="EMBL" id="JADINF010000038">
    <property type="protein sequence ID" value="MBO8423690.1"/>
    <property type="molecule type" value="Genomic_DNA"/>
</dbReference>
<proteinExistence type="predicted"/>
<dbReference type="InterPro" id="IPR038705">
    <property type="entry name" value="YabP_sf"/>
</dbReference>
<reference evidence="1" key="1">
    <citation type="submission" date="2020-10" db="EMBL/GenBank/DDBJ databases">
        <authorList>
            <person name="Gilroy R."/>
        </authorList>
    </citation>
    <scope>NUCLEOTIDE SEQUENCE</scope>
    <source>
        <strain evidence="1">517</strain>
    </source>
</reference>
<evidence type="ECO:0008006" key="3">
    <source>
        <dbReference type="Google" id="ProtNLM"/>
    </source>
</evidence>
<evidence type="ECO:0000313" key="1">
    <source>
        <dbReference type="EMBL" id="MBO8423690.1"/>
    </source>
</evidence>
<protein>
    <recommendedName>
        <fullName evidence="3">Sporulation protein YabP</fullName>
    </recommendedName>
</protein>
<dbReference type="Gene3D" id="2.60.40.2000">
    <property type="match status" value="1"/>
</dbReference>
<organism evidence="1 2">
    <name type="scientific">Candidatus Stercoripulliclostridium pullicola</name>
    <dbReference type="NCBI Taxonomy" id="2840953"/>
    <lineage>
        <taxon>Bacteria</taxon>
        <taxon>Bacillati</taxon>
        <taxon>Bacillota</taxon>
        <taxon>Clostridia</taxon>
        <taxon>Eubacteriales</taxon>
        <taxon>Candidatus Stercoripulliclostridium</taxon>
    </lineage>
</organism>
<dbReference type="InterPro" id="IPR022476">
    <property type="entry name" value="Spore_YabP/YqfC"/>
</dbReference>
<dbReference type="AlphaFoldDB" id="A0A940DF54"/>
<dbReference type="Pfam" id="PF07873">
    <property type="entry name" value="YabP"/>
    <property type="match status" value="1"/>
</dbReference>
<accession>A0A940DF54</accession>
<sequence>MEKDLSKHSFRYENNEITATGVLNVKEFTEREIVAEIAGTGLTIRGTDLKITDVDVSSGILKATGTLNSMQYGGGGGGGFLKRILK</sequence>
<dbReference type="Proteomes" id="UP000727857">
    <property type="component" value="Unassembled WGS sequence"/>
</dbReference>
<reference evidence="1" key="2">
    <citation type="journal article" date="2021" name="PeerJ">
        <title>Extensive microbial diversity within the chicken gut microbiome revealed by metagenomics and culture.</title>
        <authorList>
            <person name="Gilroy R."/>
            <person name="Ravi A."/>
            <person name="Getino M."/>
            <person name="Pursley I."/>
            <person name="Horton D.L."/>
            <person name="Alikhan N.F."/>
            <person name="Baker D."/>
            <person name="Gharbi K."/>
            <person name="Hall N."/>
            <person name="Watson M."/>
            <person name="Adriaenssens E.M."/>
            <person name="Foster-Nyarko E."/>
            <person name="Jarju S."/>
            <person name="Secka A."/>
            <person name="Antonio M."/>
            <person name="Oren A."/>
            <person name="Chaudhuri R.R."/>
            <person name="La Ragione R."/>
            <person name="Hildebrand F."/>
            <person name="Pallen M.J."/>
        </authorList>
    </citation>
    <scope>NUCLEOTIDE SEQUENCE</scope>
    <source>
        <strain evidence="1">517</strain>
    </source>
</reference>
<evidence type="ECO:0000313" key="2">
    <source>
        <dbReference type="Proteomes" id="UP000727857"/>
    </source>
</evidence>
<comment type="caution">
    <text evidence="1">The sequence shown here is derived from an EMBL/GenBank/DDBJ whole genome shotgun (WGS) entry which is preliminary data.</text>
</comment>